<dbReference type="Proteomes" id="UP001244011">
    <property type="component" value="Unassembled WGS sequence"/>
</dbReference>
<feature type="signal peptide" evidence="11">
    <location>
        <begin position="1"/>
        <end position="25"/>
    </location>
</feature>
<keyword evidence="4 10" id="KW-0812">Transmembrane</keyword>
<name>A0AAJ0BRX8_9PEZI</name>
<accession>A0AAJ0BRX8</accession>
<keyword evidence="3" id="KW-0808">Transferase</keyword>
<keyword evidence="9" id="KW-0275">Fatty acid biosynthesis</keyword>
<sequence length="215" mass="24432">MEQSSMHLMLLQSLVFLLTWASIDCYVSRHGPIPQARTVTKVNSWLYSAVSFVLVVLILSPSHDKLARHLYHASKFYEYVDIMGVRAGGKSIDLHFAFHHSTTPYLTYFRVLQHSEGWKPFAAMNAFHHVLMYAYLGGASLFRPMLDVTGSAQLLVGIASDMWVVYGKFASGQGVLWPNILSMMLLGTYFSLWVRDLKIRARDRSPTQEKKGKEI</sequence>
<comment type="subcellular location">
    <subcellularLocation>
        <location evidence="1">Membrane</location>
        <topology evidence="1">Multi-pass membrane protein</topology>
    </subcellularLocation>
</comment>
<evidence type="ECO:0000256" key="3">
    <source>
        <dbReference type="ARBA" id="ARBA00022679"/>
    </source>
</evidence>
<keyword evidence="11" id="KW-0732">Signal</keyword>
<dbReference type="GeneID" id="85312218"/>
<feature type="transmembrane region" description="Helical" evidence="10">
    <location>
        <begin position="45"/>
        <end position="62"/>
    </location>
</feature>
<keyword evidence="5" id="KW-0276">Fatty acid metabolism</keyword>
<keyword evidence="7" id="KW-0443">Lipid metabolism</keyword>
<dbReference type="GO" id="GO:0009922">
    <property type="term" value="F:fatty acid elongase activity"/>
    <property type="evidence" value="ECO:0007669"/>
    <property type="project" value="InterPro"/>
</dbReference>
<organism evidence="12 13">
    <name type="scientific">Phialemonium atrogriseum</name>
    <dbReference type="NCBI Taxonomy" id="1093897"/>
    <lineage>
        <taxon>Eukaryota</taxon>
        <taxon>Fungi</taxon>
        <taxon>Dikarya</taxon>
        <taxon>Ascomycota</taxon>
        <taxon>Pezizomycotina</taxon>
        <taxon>Sordariomycetes</taxon>
        <taxon>Sordariomycetidae</taxon>
        <taxon>Cephalothecales</taxon>
        <taxon>Cephalothecaceae</taxon>
        <taxon>Phialemonium</taxon>
    </lineage>
</organism>
<gene>
    <name evidence="12" type="ORF">QBC33DRAFT_550008</name>
</gene>
<evidence type="ECO:0000313" key="12">
    <source>
        <dbReference type="EMBL" id="KAK1763370.1"/>
    </source>
</evidence>
<dbReference type="AlphaFoldDB" id="A0AAJ0BRX8"/>
<dbReference type="Pfam" id="PF01151">
    <property type="entry name" value="ELO"/>
    <property type="match status" value="1"/>
</dbReference>
<dbReference type="GO" id="GO:0006633">
    <property type="term" value="P:fatty acid biosynthetic process"/>
    <property type="evidence" value="ECO:0007669"/>
    <property type="project" value="UniProtKB-KW"/>
</dbReference>
<dbReference type="RefSeq" id="XP_060279583.1">
    <property type="nucleotide sequence ID" value="XM_060429031.1"/>
</dbReference>
<comment type="caution">
    <text evidence="12">The sequence shown here is derived from an EMBL/GenBank/DDBJ whole genome shotgun (WGS) entry which is preliminary data.</text>
</comment>
<feature type="chain" id="PRO_5042605114" description="Very-long-chain 3-oxoacyl-CoA synthase" evidence="11">
    <location>
        <begin position="26"/>
        <end position="215"/>
    </location>
</feature>
<evidence type="ECO:0000256" key="2">
    <source>
        <dbReference type="ARBA" id="ARBA00022516"/>
    </source>
</evidence>
<protein>
    <recommendedName>
        <fullName evidence="14">Very-long-chain 3-oxoacyl-CoA synthase</fullName>
    </recommendedName>
</protein>
<evidence type="ECO:0000256" key="8">
    <source>
        <dbReference type="ARBA" id="ARBA00023136"/>
    </source>
</evidence>
<evidence type="ECO:0000256" key="10">
    <source>
        <dbReference type="SAM" id="Phobius"/>
    </source>
</evidence>
<dbReference type="EMBL" id="MU839028">
    <property type="protein sequence ID" value="KAK1763370.1"/>
    <property type="molecule type" value="Genomic_DNA"/>
</dbReference>
<evidence type="ECO:0000256" key="6">
    <source>
        <dbReference type="ARBA" id="ARBA00022989"/>
    </source>
</evidence>
<keyword evidence="8 10" id="KW-0472">Membrane</keyword>
<keyword evidence="13" id="KW-1185">Reference proteome</keyword>
<dbReference type="GO" id="GO:0016020">
    <property type="term" value="C:membrane"/>
    <property type="evidence" value="ECO:0007669"/>
    <property type="project" value="UniProtKB-SubCell"/>
</dbReference>
<evidence type="ECO:0000256" key="1">
    <source>
        <dbReference type="ARBA" id="ARBA00004141"/>
    </source>
</evidence>
<dbReference type="InterPro" id="IPR002076">
    <property type="entry name" value="ELO_fam"/>
</dbReference>
<evidence type="ECO:0000256" key="5">
    <source>
        <dbReference type="ARBA" id="ARBA00022832"/>
    </source>
</evidence>
<proteinExistence type="predicted"/>
<feature type="transmembrane region" description="Helical" evidence="10">
    <location>
        <begin position="175"/>
        <end position="194"/>
    </location>
</feature>
<keyword evidence="6 10" id="KW-1133">Transmembrane helix</keyword>
<evidence type="ECO:0000256" key="11">
    <source>
        <dbReference type="SAM" id="SignalP"/>
    </source>
</evidence>
<evidence type="ECO:0000313" key="13">
    <source>
        <dbReference type="Proteomes" id="UP001244011"/>
    </source>
</evidence>
<evidence type="ECO:0000256" key="9">
    <source>
        <dbReference type="ARBA" id="ARBA00023160"/>
    </source>
</evidence>
<keyword evidence="2" id="KW-0444">Lipid biosynthesis</keyword>
<reference evidence="12" key="1">
    <citation type="submission" date="2023-06" db="EMBL/GenBank/DDBJ databases">
        <title>Genome-scale phylogeny and comparative genomics of the fungal order Sordariales.</title>
        <authorList>
            <consortium name="Lawrence Berkeley National Laboratory"/>
            <person name="Hensen N."/>
            <person name="Bonometti L."/>
            <person name="Westerberg I."/>
            <person name="Brannstrom I.O."/>
            <person name="Guillou S."/>
            <person name="Cros-Aarteil S."/>
            <person name="Calhoun S."/>
            <person name="Haridas S."/>
            <person name="Kuo A."/>
            <person name="Mondo S."/>
            <person name="Pangilinan J."/>
            <person name="Riley R."/>
            <person name="Labutti K."/>
            <person name="Andreopoulos B."/>
            <person name="Lipzen A."/>
            <person name="Chen C."/>
            <person name="Yanf M."/>
            <person name="Daum C."/>
            <person name="Ng V."/>
            <person name="Clum A."/>
            <person name="Steindorff A."/>
            <person name="Ohm R."/>
            <person name="Martin F."/>
            <person name="Silar P."/>
            <person name="Natvig D."/>
            <person name="Lalanne C."/>
            <person name="Gautier V."/>
            <person name="Ament-Velasquez S.L."/>
            <person name="Kruys A."/>
            <person name="Hutchinson M.I."/>
            <person name="Powell A.J."/>
            <person name="Barry K."/>
            <person name="Miller A.N."/>
            <person name="Grigoriev I.V."/>
            <person name="Debuchy R."/>
            <person name="Gladieux P."/>
            <person name="Thoren M.H."/>
            <person name="Johannesson H."/>
        </authorList>
    </citation>
    <scope>NUCLEOTIDE SEQUENCE</scope>
    <source>
        <strain evidence="12">8032-3</strain>
    </source>
</reference>
<evidence type="ECO:0000256" key="7">
    <source>
        <dbReference type="ARBA" id="ARBA00023098"/>
    </source>
</evidence>
<evidence type="ECO:0008006" key="14">
    <source>
        <dbReference type="Google" id="ProtNLM"/>
    </source>
</evidence>
<evidence type="ECO:0000256" key="4">
    <source>
        <dbReference type="ARBA" id="ARBA00022692"/>
    </source>
</evidence>